<dbReference type="AlphaFoldDB" id="E6PFN9"/>
<feature type="transmembrane region" description="Helical" evidence="1">
    <location>
        <begin position="60"/>
        <end position="78"/>
    </location>
</feature>
<feature type="transmembrane region" description="Helical" evidence="1">
    <location>
        <begin position="30"/>
        <end position="48"/>
    </location>
</feature>
<gene>
    <name evidence="2" type="ORF">CARN1_1497</name>
</gene>
<name>E6PFN9_9ZZZZ</name>
<dbReference type="EMBL" id="CABL01000007">
    <property type="protein sequence ID" value="CBH75276.1"/>
    <property type="molecule type" value="Genomic_DNA"/>
</dbReference>
<sequence length="308" mass="32680">MRIGAIFCIALFAAVLAELAFPTAPFVHATWWILAIAAVVLLGSIRVLRSLRKIPTRRRTTAAVLMLAAMLVVGAAGFSNSLFAPDPRSIVAVPGAQVALPELGATLVFPDLDRVDGRVVLARGASTTPISCRRGLYVGATLLRCHERTIVAVAADTLSGAHLTVTQPTGSTFLSPVLLMQHTQEIAGFDLPFDSFAVPAMHRVVKVVLFTAAQAKLLRGGSEHRTVLFAVDDSLGRSLNDSLGLAANGARKRVADLLLQPRIHRFPAIVVLAVPSLPTLGLALLLALAALVLWFFGSRAGDPRAQVR</sequence>
<protein>
    <submittedName>
        <fullName evidence="2">Uncharacterized protein</fullName>
    </submittedName>
</protein>
<reference evidence="2" key="1">
    <citation type="submission" date="2009-10" db="EMBL/GenBank/DDBJ databases">
        <title>Diversity of trophic interactions inside an arsenic-rich microbial ecosystem.</title>
        <authorList>
            <person name="Bertin P.N."/>
            <person name="Heinrich-Salmeron A."/>
            <person name="Pelletier E."/>
            <person name="Goulhen-Chollet F."/>
            <person name="Arsene-Ploetze F."/>
            <person name="Gallien S."/>
            <person name="Calteau A."/>
            <person name="Vallenet D."/>
            <person name="Casiot C."/>
            <person name="Chane-Woon-Ming B."/>
            <person name="Giloteaux L."/>
            <person name="Barakat M."/>
            <person name="Bonnefoy V."/>
            <person name="Bruneel O."/>
            <person name="Chandler M."/>
            <person name="Cleiss J."/>
            <person name="Duran R."/>
            <person name="Elbaz-Poulichet F."/>
            <person name="Fonknechten N."/>
            <person name="Lauga B."/>
            <person name="Mornico D."/>
            <person name="Ortet P."/>
            <person name="Schaeffer C."/>
            <person name="Siguier P."/>
            <person name="Alexander Thil Smith A."/>
            <person name="Van Dorsselaer A."/>
            <person name="Weissenbach J."/>
            <person name="Medigue C."/>
            <person name="Le Paslier D."/>
        </authorList>
    </citation>
    <scope>NUCLEOTIDE SEQUENCE</scope>
</reference>
<keyword evidence="1" id="KW-1133">Transmembrane helix</keyword>
<evidence type="ECO:0000256" key="1">
    <source>
        <dbReference type="SAM" id="Phobius"/>
    </source>
</evidence>
<evidence type="ECO:0000313" key="2">
    <source>
        <dbReference type="EMBL" id="CBH75276.1"/>
    </source>
</evidence>
<keyword evidence="1" id="KW-0472">Membrane</keyword>
<feature type="transmembrane region" description="Helical" evidence="1">
    <location>
        <begin position="268"/>
        <end position="296"/>
    </location>
</feature>
<accession>E6PFN9</accession>
<organism evidence="2">
    <name type="scientific">mine drainage metagenome</name>
    <dbReference type="NCBI Taxonomy" id="410659"/>
    <lineage>
        <taxon>unclassified sequences</taxon>
        <taxon>metagenomes</taxon>
        <taxon>ecological metagenomes</taxon>
    </lineage>
</organism>
<proteinExistence type="predicted"/>
<keyword evidence="1" id="KW-0812">Transmembrane</keyword>
<comment type="caution">
    <text evidence="2">The sequence shown here is derived from an EMBL/GenBank/DDBJ whole genome shotgun (WGS) entry which is preliminary data.</text>
</comment>